<proteinExistence type="predicted"/>
<name>A0ABP9QN86_9RHOO</name>
<sequence length="176" mass="18889">MSTPTISQRLVVLASVATGALVLVVLLGWLAASALDDALGEAFEKTLPSVKALSDAEADTLRIMLGVRSLISASFNDMDGEIRKTEEAKSPLAARFNEYEKWALNDEDRMLLQADKARAEALFATLPPIIEKARAVERIAQMAEECTAAASGSADSARQLDALAGSMQRFVGSYRL</sequence>
<dbReference type="Pfam" id="PF12729">
    <property type="entry name" value="4HB_MCP_1"/>
    <property type="match status" value="1"/>
</dbReference>
<evidence type="ECO:0000259" key="1">
    <source>
        <dbReference type="Pfam" id="PF12729"/>
    </source>
</evidence>
<accession>A0ABP9QN86</accession>
<keyword evidence="3" id="KW-1185">Reference proteome</keyword>
<dbReference type="RefSeq" id="WP_345532652.1">
    <property type="nucleotide sequence ID" value="NZ_BAABLD010000008.1"/>
</dbReference>
<comment type="caution">
    <text evidence="2">The sequence shown here is derived from an EMBL/GenBank/DDBJ whole genome shotgun (WGS) entry which is preliminary data.</text>
</comment>
<organism evidence="2 3">
    <name type="scientific">Viridibacterium curvum</name>
    <dbReference type="NCBI Taxonomy" id="1101404"/>
    <lineage>
        <taxon>Bacteria</taxon>
        <taxon>Pseudomonadati</taxon>
        <taxon>Pseudomonadota</taxon>
        <taxon>Betaproteobacteria</taxon>
        <taxon>Rhodocyclales</taxon>
        <taxon>Rhodocyclaceae</taxon>
        <taxon>Viridibacterium</taxon>
    </lineage>
</organism>
<dbReference type="InterPro" id="IPR024478">
    <property type="entry name" value="HlyB_4HB_MCP"/>
</dbReference>
<dbReference type="Proteomes" id="UP001500547">
    <property type="component" value="Unassembled WGS sequence"/>
</dbReference>
<gene>
    <name evidence="2" type="ORF">GCM10025770_18720</name>
</gene>
<evidence type="ECO:0000313" key="2">
    <source>
        <dbReference type="EMBL" id="GAA5164562.1"/>
    </source>
</evidence>
<feature type="domain" description="Chemotaxis methyl-accepting receptor HlyB-like 4HB MCP" evidence="1">
    <location>
        <begin position="5"/>
        <end position="131"/>
    </location>
</feature>
<dbReference type="EMBL" id="BAABLD010000008">
    <property type="protein sequence ID" value="GAA5164562.1"/>
    <property type="molecule type" value="Genomic_DNA"/>
</dbReference>
<reference evidence="3" key="1">
    <citation type="journal article" date="2019" name="Int. J. Syst. Evol. Microbiol.">
        <title>The Global Catalogue of Microorganisms (GCM) 10K type strain sequencing project: providing services to taxonomists for standard genome sequencing and annotation.</title>
        <authorList>
            <consortium name="The Broad Institute Genomics Platform"/>
            <consortium name="The Broad Institute Genome Sequencing Center for Infectious Disease"/>
            <person name="Wu L."/>
            <person name="Ma J."/>
        </authorList>
    </citation>
    <scope>NUCLEOTIDE SEQUENCE [LARGE SCALE GENOMIC DNA]</scope>
    <source>
        <strain evidence="3">JCM 18715</strain>
    </source>
</reference>
<evidence type="ECO:0000313" key="3">
    <source>
        <dbReference type="Proteomes" id="UP001500547"/>
    </source>
</evidence>
<protein>
    <recommendedName>
        <fullName evidence="1">Chemotaxis methyl-accepting receptor HlyB-like 4HB MCP domain-containing protein</fullName>
    </recommendedName>
</protein>